<dbReference type="RefSeq" id="WP_179706578.1">
    <property type="nucleotide sequence ID" value="NZ_JACCAS010000001.1"/>
</dbReference>
<dbReference type="GO" id="GO:0006203">
    <property type="term" value="P:dGTP catabolic process"/>
    <property type="evidence" value="ECO:0007669"/>
    <property type="project" value="TreeGrafter"/>
</dbReference>
<accession>A0A7Y9WL60</accession>
<reference evidence="4 5" key="1">
    <citation type="submission" date="2020-07" db="EMBL/GenBank/DDBJ databases">
        <title>Exploring microbial biodiversity for novel pathways involved in the catabolism of aromatic compounds derived from lignin.</title>
        <authorList>
            <person name="Elkins J."/>
        </authorList>
    </citation>
    <scope>NUCLEOTIDE SEQUENCE [LARGE SCALE GENOMIC DNA]</scope>
    <source>
        <strain evidence="2 5">H2C3B</strain>
        <strain evidence="3 4">H2C3C</strain>
    </source>
</reference>
<dbReference type="InterPro" id="IPR003607">
    <property type="entry name" value="HD/PDEase_dom"/>
</dbReference>
<evidence type="ECO:0000313" key="5">
    <source>
        <dbReference type="Proteomes" id="UP000572540"/>
    </source>
</evidence>
<dbReference type="SMART" id="SM00471">
    <property type="entry name" value="HDc"/>
    <property type="match status" value="1"/>
</dbReference>
<comment type="caution">
    <text evidence="3">The sequence shown here is derived from an EMBL/GenBank/DDBJ whole genome shotgun (WGS) entry which is preliminary data.</text>
</comment>
<dbReference type="EMBL" id="JACCAS010000001">
    <property type="protein sequence ID" value="NYH22348.1"/>
    <property type="molecule type" value="Genomic_DNA"/>
</dbReference>
<keyword evidence="4" id="KW-1185">Reference proteome</keyword>
<proteinExistence type="predicted"/>
<dbReference type="SUPFAM" id="SSF109604">
    <property type="entry name" value="HD-domain/PDEase-like"/>
    <property type="match status" value="1"/>
</dbReference>
<dbReference type="PANTHER" id="PTHR11373:SF4">
    <property type="entry name" value="DEOXYNUCLEOSIDE TRIPHOSPHATE TRIPHOSPHOHYDROLASE SAMHD1"/>
    <property type="match status" value="1"/>
</dbReference>
<dbReference type="GO" id="GO:0008832">
    <property type="term" value="F:dGTPase activity"/>
    <property type="evidence" value="ECO:0007669"/>
    <property type="project" value="TreeGrafter"/>
</dbReference>
<sequence length="425" mass="46933">MTQALLRDPIHGDIELSSLETAVVDLPVMQRLRGIKQLGTAHLVYPGALHTRFDHSIGVCAVAHRIVASLRRSGLSIPAELEDAIGVAALLHDVTHVPFGHTLEDERRLFARHDKGSRLADMFAGELGAALSRLGIRDMVGGLLGLSSPESVPRWAQDIVSGSIDADLLDYLRRDSFFAGLSQNYDDRIFRCFAEHADRLVIRLARHGMDRPDARSEIIGVLRLRYYLTERVYYHHTKVVAGAMISKSVEIALDHGVLAESDLLELNDWTLLDRLARCGVADAAALAQRTLNRDLLKRGYVVSGRSVPLELRKEWVSRYHVSRVQRAAVEKELAEKLDLPFADVVLYCPALSAMKEAAVPVETSRGLELLNDAGSAAFAEIGALQDRYADLWRFYVFVPADAVARAGSIAGEMFQVPCELALKRG</sequence>
<dbReference type="AlphaFoldDB" id="A0A7Y9WL60"/>
<name>A0A7Y9WL60_9BURK</name>
<dbReference type="CDD" id="cd00077">
    <property type="entry name" value="HDc"/>
    <property type="match status" value="1"/>
</dbReference>
<evidence type="ECO:0000259" key="1">
    <source>
        <dbReference type="SMART" id="SM00471"/>
    </source>
</evidence>
<protein>
    <recommendedName>
        <fullName evidence="1">HD/PDEase domain-containing protein</fullName>
    </recommendedName>
</protein>
<evidence type="ECO:0000313" key="4">
    <source>
        <dbReference type="Proteomes" id="UP000540929"/>
    </source>
</evidence>
<dbReference type="EMBL" id="JACCAU010000001">
    <property type="protein sequence ID" value="NYH18552.1"/>
    <property type="molecule type" value="Genomic_DNA"/>
</dbReference>
<dbReference type="PANTHER" id="PTHR11373">
    <property type="entry name" value="DEOXYNUCLEOSIDE TRIPHOSPHATE TRIPHOSPHOHYDROLASE"/>
    <property type="match status" value="1"/>
</dbReference>
<dbReference type="Proteomes" id="UP000572540">
    <property type="component" value="Unassembled WGS sequence"/>
</dbReference>
<dbReference type="InterPro" id="IPR050135">
    <property type="entry name" value="dGTPase-like"/>
</dbReference>
<evidence type="ECO:0000313" key="2">
    <source>
        <dbReference type="EMBL" id="NYH18552.1"/>
    </source>
</evidence>
<dbReference type="Pfam" id="PF19276">
    <property type="entry name" value="HD_assoc_2"/>
    <property type="match status" value="1"/>
</dbReference>
<organism evidence="3 4">
    <name type="scientific">Paraburkholderia bryophila</name>
    <dbReference type="NCBI Taxonomy" id="420952"/>
    <lineage>
        <taxon>Bacteria</taxon>
        <taxon>Pseudomonadati</taxon>
        <taxon>Pseudomonadota</taxon>
        <taxon>Betaproteobacteria</taxon>
        <taxon>Burkholderiales</taxon>
        <taxon>Burkholderiaceae</taxon>
        <taxon>Paraburkholderia</taxon>
    </lineage>
</organism>
<evidence type="ECO:0000313" key="3">
    <source>
        <dbReference type="EMBL" id="NYH22348.1"/>
    </source>
</evidence>
<feature type="domain" description="HD/PDEase" evidence="1">
    <location>
        <begin position="48"/>
        <end position="181"/>
    </location>
</feature>
<dbReference type="InterPro" id="IPR006674">
    <property type="entry name" value="HD_domain"/>
</dbReference>
<dbReference type="InterPro" id="IPR045509">
    <property type="entry name" value="HD_assoc_2"/>
</dbReference>
<dbReference type="Pfam" id="PF01966">
    <property type="entry name" value="HD"/>
    <property type="match status" value="1"/>
</dbReference>
<dbReference type="Gene3D" id="1.10.3210.10">
    <property type="entry name" value="Hypothetical protein af1432"/>
    <property type="match status" value="1"/>
</dbReference>
<dbReference type="Proteomes" id="UP000540929">
    <property type="component" value="Unassembled WGS sequence"/>
</dbReference>
<gene>
    <name evidence="3" type="ORF">GGD40_001827</name>
    <name evidence="2" type="ORF">GGD41_005780</name>
</gene>